<feature type="signal peptide" evidence="1">
    <location>
        <begin position="1"/>
        <end position="25"/>
    </location>
</feature>
<dbReference type="SUPFAM" id="SSF55895">
    <property type="entry name" value="Ribonuclease Rh-like"/>
    <property type="match status" value="1"/>
</dbReference>
<dbReference type="Proteomes" id="UP001552299">
    <property type="component" value="Unassembled WGS sequence"/>
</dbReference>
<gene>
    <name evidence="2" type="ORF">M5K25_001987</name>
</gene>
<evidence type="ECO:0000313" key="2">
    <source>
        <dbReference type="EMBL" id="KAL0927779.1"/>
    </source>
</evidence>
<proteinExistence type="predicted"/>
<keyword evidence="3" id="KW-1185">Reference proteome</keyword>
<sequence>MARKAFNAQAHSLCLLVIVIVDAAAARGDVVSANASGEAMAQREFDYFALALQWPGSYCQRTRHCCSSSACCQYYLNFLMSTMFFLKRSCRGLLRLCSSSSCVIN</sequence>
<keyword evidence="1" id="KW-0732">Signal</keyword>
<protein>
    <submittedName>
        <fullName evidence="2">Uncharacterized protein</fullName>
    </submittedName>
</protein>
<dbReference type="Gene3D" id="3.90.730.10">
    <property type="entry name" value="Ribonuclease T2-like"/>
    <property type="match status" value="1"/>
</dbReference>
<reference evidence="2 3" key="1">
    <citation type="journal article" date="2024" name="Plant Biotechnol. J.">
        <title>Dendrobium thyrsiflorum genome and its molecular insights into genes involved in important horticultural traits.</title>
        <authorList>
            <person name="Chen B."/>
            <person name="Wang J.Y."/>
            <person name="Zheng P.J."/>
            <person name="Li K.L."/>
            <person name="Liang Y.M."/>
            <person name="Chen X.F."/>
            <person name="Zhang C."/>
            <person name="Zhao X."/>
            <person name="He X."/>
            <person name="Zhang G.Q."/>
            <person name="Liu Z.J."/>
            <person name="Xu Q."/>
        </authorList>
    </citation>
    <scope>NUCLEOTIDE SEQUENCE [LARGE SCALE GENOMIC DNA]</scope>
    <source>
        <strain evidence="2">GZMU011</strain>
    </source>
</reference>
<dbReference type="AlphaFoldDB" id="A0ABD0VRX0"/>
<evidence type="ECO:0000256" key="1">
    <source>
        <dbReference type="SAM" id="SignalP"/>
    </source>
</evidence>
<dbReference type="EMBL" id="JANQDX010000002">
    <property type="protein sequence ID" value="KAL0927779.1"/>
    <property type="molecule type" value="Genomic_DNA"/>
</dbReference>
<name>A0ABD0VRX0_DENTH</name>
<comment type="caution">
    <text evidence="2">The sequence shown here is derived from an EMBL/GenBank/DDBJ whole genome shotgun (WGS) entry which is preliminary data.</text>
</comment>
<organism evidence="2 3">
    <name type="scientific">Dendrobium thyrsiflorum</name>
    <name type="common">Pinecone-like raceme dendrobium</name>
    <name type="synonym">Orchid</name>
    <dbReference type="NCBI Taxonomy" id="117978"/>
    <lineage>
        <taxon>Eukaryota</taxon>
        <taxon>Viridiplantae</taxon>
        <taxon>Streptophyta</taxon>
        <taxon>Embryophyta</taxon>
        <taxon>Tracheophyta</taxon>
        <taxon>Spermatophyta</taxon>
        <taxon>Magnoliopsida</taxon>
        <taxon>Liliopsida</taxon>
        <taxon>Asparagales</taxon>
        <taxon>Orchidaceae</taxon>
        <taxon>Epidendroideae</taxon>
        <taxon>Malaxideae</taxon>
        <taxon>Dendrobiinae</taxon>
        <taxon>Dendrobium</taxon>
    </lineage>
</organism>
<evidence type="ECO:0000313" key="3">
    <source>
        <dbReference type="Proteomes" id="UP001552299"/>
    </source>
</evidence>
<dbReference type="InterPro" id="IPR036430">
    <property type="entry name" value="RNase_T2-like_sf"/>
</dbReference>
<feature type="chain" id="PRO_5044895208" evidence="1">
    <location>
        <begin position="26"/>
        <end position="105"/>
    </location>
</feature>
<accession>A0ABD0VRX0</accession>